<dbReference type="SUPFAM" id="SSF57783">
    <property type="entry name" value="Zinc beta-ribbon"/>
    <property type="match status" value="1"/>
</dbReference>
<gene>
    <name evidence="2" type="primary">dnaB_2</name>
    <name evidence="2" type="ORF">ERS686654_00327</name>
</gene>
<dbReference type="InterPro" id="IPR034154">
    <property type="entry name" value="TOPRIM_DnaG/twinkle"/>
</dbReference>
<evidence type="ECO:0000313" key="3">
    <source>
        <dbReference type="Proteomes" id="UP000052237"/>
    </source>
</evidence>
<dbReference type="Pfam" id="PF21268">
    <property type="entry name" value="Helic-prim_T7_N"/>
    <property type="match status" value="1"/>
</dbReference>
<dbReference type="PANTHER" id="PTHR12873">
    <property type="entry name" value="T7-LIKE MITOCHONDRIAL DNA HELICASE"/>
    <property type="match status" value="1"/>
</dbReference>
<protein>
    <submittedName>
        <fullName evidence="2">Replicative DNA helicase</fullName>
        <ecNumber evidence="2">3.6.1.-</ecNumber>
        <ecNumber evidence="2">3.6.4.12</ecNumber>
    </submittedName>
</protein>
<dbReference type="InterPro" id="IPR027032">
    <property type="entry name" value="Twinkle-like"/>
</dbReference>
<dbReference type="GO" id="GO:0005524">
    <property type="term" value="F:ATP binding"/>
    <property type="evidence" value="ECO:0007669"/>
    <property type="project" value="InterPro"/>
</dbReference>
<dbReference type="AlphaFoldDB" id="A0A0S4RCD8"/>
<dbReference type="InterPro" id="IPR006171">
    <property type="entry name" value="TOPRIM_dom"/>
</dbReference>
<comment type="caution">
    <text evidence="2">The sequence shown here is derived from an EMBL/GenBank/DDBJ whole genome shotgun (WGS) entry which is preliminary data.</text>
</comment>
<dbReference type="CDD" id="cd19483">
    <property type="entry name" value="RecA-like_Gp4D_helicase"/>
    <property type="match status" value="1"/>
</dbReference>
<dbReference type="Gene3D" id="3.40.1360.10">
    <property type="match status" value="1"/>
</dbReference>
<name>A0A0S4RCD8_CAMHY</name>
<dbReference type="GO" id="GO:0008270">
    <property type="term" value="F:zinc ion binding"/>
    <property type="evidence" value="ECO:0007669"/>
    <property type="project" value="InterPro"/>
</dbReference>
<dbReference type="RefSeq" id="WP_059432687.1">
    <property type="nucleotide sequence ID" value="NZ_FAUU01000003.1"/>
</dbReference>
<organism evidence="2 3">
    <name type="scientific">Campylobacter hyointestinalis subsp. hyointestinalis</name>
    <dbReference type="NCBI Taxonomy" id="91352"/>
    <lineage>
        <taxon>Bacteria</taxon>
        <taxon>Pseudomonadati</taxon>
        <taxon>Campylobacterota</taxon>
        <taxon>Epsilonproteobacteria</taxon>
        <taxon>Campylobacterales</taxon>
        <taxon>Campylobacteraceae</taxon>
        <taxon>Campylobacter</taxon>
    </lineage>
</organism>
<dbReference type="PROSITE" id="PS51199">
    <property type="entry name" value="SF4_HELICASE"/>
    <property type="match status" value="1"/>
</dbReference>
<evidence type="ECO:0000259" key="1">
    <source>
        <dbReference type="PROSITE" id="PS51199"/>
    </source>
</evidence>
<dbReference type="Gene3D" id="3.40.50.300">
    <property type="entry name" value="P-loop containing nucleotide triphosphate hydrolases"/>
    <property type="match status" value="1"/>
</dbReference>
<dbReference type="SMART" id="SM00493">
    <property type="entry name" value="TOPRIM"/>
    <property type="match status" value="1"/>
</dbReference>
<feature type="domain" description="SF4 helicase" evidence="1">
    <location>
        <begin position="267"/>
        <end position="535"/>
    </location>
</feature>
<dbReference type="InterPro" id="IPR027417">
    <property type="entry name" value="P-loop_NTPase"/>
</dbReference>
<dbReference type="GO" id="GO:0016787">
    <property type="term" value="F:hydrolase activity"/>
    <property type="evidence" value="ECO:0007669"/>
    <property type="project" value="UniProtKB-KW"/>
</dbReference>
<dbReference type="Pfam" id="PF03796">
    <property type="entry name" value="DnaB_C"/>
    <property type="match status" value="1"/>
</dbReference>
<dbReference type="Gene3D" id="2.20.25.180">
    <property type="match status" value="1"/>
</dbReference>
<keyword evidence="3" id="KW-1185">Reference proteome</keyword>
<dbReference type="SUPFAM" id="SSF56731">
    <property type="entry name" value="DNA primase core"/>
    <property type="match status" value="1"/>
</dbReference>
<dbReference type="Proteomes" id="UP000052237">
    <property type="component" value="Unassembled WGS sequence"/>
</dbReference>
<dbReference type="GO" id="GO:0003697">
    <property type="term" value="F:single-stranded DNA binding"/>
    <property type="evidence" value="ECO:0007669"/>
    <property type="project" value="InterPro"/>
</dbReference>
<dbReference type="PANTHER" id="PTHR12873:SF0">
    <property type="entry name" value="TWINKLE MTDNA HELICASE"/>
    <property type="match status" value="1"/>
</dbReference>
<dbReference type="SUPFAM" id="SSF52540">
    <property type="entry name" value="P-loop containing nucleoside triphosphate hydrolases"/>
    <property type="match status" value="1"/>
</dbReference>
<dbReference type="Pfam" id="PF13155">
    <property type="entry name" value="Toprim_2"/>
    <property type="match status" value="1"/>
</dbReference>
<evidence type="ECO:0000313" key="2">
    <source>
        <dbReference type="EMBL" id="CUU71305.1"/>
    </source>
</evidence>
<dbReference type="InterPro" id="IPR007694">
    <property type="entry name" value="DNA_helicase_DnaB-like_C"/>
</dbReference>
<dbReference type="InterPro" id="IPR048774">
    <property type="entry name" value="Helic-prim_T7_N"/>
</dbReference>
<proteinExistence type="inferred from homology"/>
<dbReference type="InterPro" id="IPR046394">
    <property type="entry name" value="Helic_Prim_T7"/>
</dbReference>
<keyword evidence="2" id="KW-0547">Nucleotide-binding</keyword>
<dbReference type="HAMAP" id="MF_04154">
    <property type="entry name" value="Helic_Prim_T7"/>
    <property type="match status" value="1"/>
</dbReference>
<dbReference type="EC" id="3.6.1.-" evidence="2"/>
<keyword evidence="2" id="KW-0347">Helicase</keyword>
<dbReference type="GO" id="GO:0006260">
    <property type="term" value="P:DNA replication"/>
    <property type="evidence" value="ECO:0007669"/>
    <property type="project" value="InterPro"/>
</dbReference>
<sequence>MEEKDGHFLYHTECLECGSSDALAIYDDGSGYCFACNHYTANIDGGKEYKPKAKVKGDFISGNIQALNARSIDRTTCQKWSYECGKDEKGNACQIANYYDVLGNLKAQKIRYPNKSFKFIGSNKLLYGEWLWSAEANGKQLIIVEGEIDALSVSQVYNHKRPVVSIPNGAQGAKKALANRLDWLLQFESIILAFDNDEPGRKAMQECVKLFKPGVVKICTWSNGKDANEILKSENGEVSIHNDIKASKVWRPDGIINGAELSLDELTKPIENGITYPYKELQEKTYGSRGGELIIWTAGSGIGKSTILRELAYHFITSDKNAKVGMIFLEENSTKTAQAFIALDNNIPLSRLRQDPDCISKEAWEASKAKLFDSGRVVFYKHFGSLDSSVLLDNIRYMVVGLGVTNIFLDHISIAISGNDSDNERKDIDVLMTEMRSLVEETGCHIDAVVHLKRTSKGSFNEGTQVSLSDLRGSGGLEQLSDAVIALERNQQAKDDRKNISTLRILKNREIGLVGIAGSLMYDQSTGRLVEISDKDNEELEAVDDASIPF</sequence>
<dbReference type="Gene3D" id="2.20.25.10">
    <property type="match status" value="1"/>
</dbReference>
<dbReference type="EMBL" id="FAVB01000001">
    <property type="protein sequence ID" value="CUU71305.1"/>
    <property type="molecule type" value="Genomic_DNA"/>
</dbReference>
<dbReference type="CDD" id="cd01029">
    <property type="entry name" value="TOPRIM_primases"/>
    <property type="match status" value="1"/>
</dbReference>
<accession>A0A0S4RCD8</accession>
<dbReference type="SMART" id="SM00778">
    <property type="entry name" value="Prim_Zn_Ribbon"/>
    <property type="match status" value="1"/>
</dbReference>
<keyword evidence="2" id="KW-0067">ATP-binding</keyword>
<keyword evidence="2" id="KW-0378">Hydrolase</keyword>
<dbReference type="InterPro" id="IPR013237">
    <property type="entry name" value="Phage_T7_Gp4_N"/>
</dbReference>
<reference evidence="2 3" key="1">
    <citation type="submission" date="2015-11" db="EMBL/GenBank/DDBJ databases">
        <authorList>
            <consortium name="Pathogen Informatics"/>
        </authorList>
    </citation>
    <scope>NUCLEOTIDE SEQUENCE [LARGE SCALE GENOMIC DNA]</scope>
    <source>
        <strain evidence="2 3">006A-0059</strain>
    </source>
</reference>
<dbReference type="EC" id="3.6.4.12" evidence="2"/>
<dbReference type="GO" id="GO:0043139">
    <property type="term" value="F:5'-3' DNA helicase activity"/>
    <property type="evidence" value="ECO:0007669"/>
    <property type="project" value="InterPro"/>
</dbReference>